<organism evidence="2 3">
    <name type="scientific">Monosporascus cannonballus</name>
    <dbReference type="NCBI Taxonomy" id="155416"/>
    <lineage>
        <taxon>Eukaryota</taxon>
        <taxon>Fungi</taxon>
        <taxon>Dikarya</taxon>
        <taxon>Ascomycota</taxon>
        <taxon>Pezizomycotina</taxon>
        <taxon>Sordariomycetes</taxon>
        <taxon>Xylariomycetidae</taxon>
        <taxon>Xylariales</taxon>
        <taxon>Xylariales incertae sedis</taxon>
        <taxon>Monosporascus</taxon>
    </lineage>
</organism>
<proteinExistence type="predicted"/>
<keyword evidence="1" id="KW-0175">Coiled coil</keyword>
<dbReference type="EMBL" id="QJNS01000241">
    <property type="protein sequence ID" value="RYO81760.1"/>
    <property type="molecule type" value="Genomic_DNA"/>
</dbReference>
<name>A0ABY0H560_9PEZI</name>
<gene>
    <name evidence="2" type="ORF">DL762_006949</name>
</gene>
<comment type="caution">
    <text evidence="2">The sequence shown here is derived from an EMBL/GenBank/DDBJ whole genome shotgun (WGS) entry which is preliminary data.</text>
</comment>
<feature type="coiled-coil region" evidence="1">
    <location>
        <begin position="15"/>
        <end position="42"/>
    </location>
</feature>
<accession>A0ABY0H560</accession>
<protein>
    <recommendedName>
        <fullName evidence="4">Flagellar protein FlgN</fullName>
    </recommendedName>
</protein>
<sequence>MYRDFQEFANKCRTINDVLLENLVLTDEIKNLRAEIEHAMELDGVLTARMQTEIENRLTAVDELATDKLLIGKARDTIEVVEHNKNGANSLGLWGVYQGNLAAVLDIAMERNVLLRRIEYHLSECYKISNNALGINAEGGIGVS</sequence>
<evidence type="ECO:0000313" key="2">
    <source>
        <dbReference type="EMBL" id="RYO81760.1"/>
    </source>
</evidence>
<keyword evidence="3" id="KW-1185">Reference proteome</keyword>
<reference evidence="2 3" key="1">
    <citation type="submission" date="2018-06" db="EMBL/GenBank/DDBJ databases">
        <title>Complete Genomes of Monosporascus.</title>
        <authorList>
            <person name="Robinson A.J."/>
            <person name="Natvig D.O."/>
        </authorList>
    </citation>
    <scope>NUCLEOTIDE SEQUENCE [LARGE SCALE GENOMIC DNA]</scope>
    <source>
        <strain evidence="2 3">CBS 609.92</strain>
    </source>
</reference>
<dbReference type="Proteomes" id="UP000294003">
    <property type="component" value="Unassembled WGS sequence"/>
</dbReference>
<evidence type="ECO:0000256" key="1">
    <source>
        <dbReference type="SAM" id="Coils"/>
    </source>
</evidence>
<evidence type="ECO:0000313" key="3">
    <source>
        <dbReference type="Proteomes" id="UP000294003"/>
    </source>
</evidence>
<evidence type="ECO:0008006" key="4">
    <source>
        <dbReference type="Google" id="ProtNLM"/>
    </source>
</evidence>